<evidence type="ECO:0000256" key="3">
    <source>
        <dbReference type="ARBA" id="ARBA00022692"/>
    </source>
</evidence>
<feature type="region of interest" description="Disordered" evidence="6">
    <location>
        <begin position="368"/>
        <end position="395"/>
    </location>
</feature>
<evidence type="ECO:0000256" key="4">
    <source>
        <dbReference type="ARBA" id="ARBA00022989"/>
    </source>
</evidence>
<organism evidence="8 9">
    <name type="scientific">Ignatzschineria indica</name>
    <dbReference type="NCBI Taxonomy" id="472583"/>
    <lineage>
        <taxon>Bacteria</taxon>
        <taxon>Pseudomonadati</taxon>
        <taxon>Pseudomonadota</taxon>
        <taxon>Gammaproteobacteria</taxon>
        <taxon>Cardiobacteriales</taxon>
        <taxon>Ignatzschineriaceae</taxon>
        <taxon>Ignatzschineria</taxon>
    </lineage>
</organism>
<evidence type="ECO:0000256" key="2">
    <source>
        <dbReference type="ARBA" id="ARBA00022475"/>
    </source>
</evidence>
<evidence type="ECO:0008006" key="10">
    <source>
        <dbReference type="Google" id="ProtNLM"/>
    </source>
</evidence>
<dbReference type="InterPro" id="IPR017039">
    <property type="entry name" value="Virul_fac_BrkB"/>
</dbReference>
<keyword evidence="2" id="KW-1003">Cell membrane</keyword>
<keyword evidence="4 7" id="KW-1133">Transmembrane helix</keyword>
<dbReference type="EMBL" id="QEWR01000004">
    <property type="protein sequence ID" value="PWD82651.1"/>
    <property type="molecule type" value="Genomic_DNA"/>
</dbReference>
<evidence type="ECO:0000256" key="6">
    <source>
        <dbReference type="SAM" id="MobiDB-lite"/>
    </source>
</evidence>
<dbReference type="AlphaFoldDB" id="A0A2U2AJ00"/>
<keyword evidence="3 7" id="KW-0812">Transmembrane</keyword>
<dbReference type="NCBIfam" id="TIGR00765">
    <property type="entry name" value="yihY_not_rbn"/>
    <property type="match status" value="1"/>
</dbReference>
<dbReference type="Pfam" id="PF03631">
    <property type="entry name" value="Virul_fac_BrkB"/>
    <property type="match status" value="1"/>
</dbReference>
<name>A0A2U2AJ00_9GAMM</name>
<dbReference type="PANTHER" id="PTHR30213">
    <property type="entry name" value="INNER MEMBRANE PROTEIN YHJD"/>
    <property type="match status" value="1"/>
</dbReference>
<feature type="transmembrane region" description="Helical" evidence="7">
    <location>
        <begin position="256"/>
        <end position="284"/>
    </location>
</feature>
<feature type="transmembrane region" description="Helical" evidence="7">
    <location>
        <begin position="109"/>
        <end position="130"/>
    </location>
</feature>
<proteinExistence type="predicted"/>
<reference evidence="8 9" key="1">
    <citation type="journal article" date="2018" name="Genome Announc.">
        <title>Ignatzschineria cameli sp. nov., isolated from necrotic foot tissue of dromedaries (Camelus dromedarius) and associated maggots (Wohlfahrtia species) in Dubai.</title>
        <authorList>
            <person name="Tsang C.C."/>
            <person name="Tang J.Y."/>
            <person name="Fong J.Y."/>
            <person name="Kinne J."/>
            <person name="Lee H.H."/>
            <person name="Joseph M."/>
            <person name="Jose S."/>
            <person name="Schuster R.K."/>
            <person name="Tang Y."/>
            <person name="Sivakumar S."/>
            <person name="Chen J.H."/>
            <person name="Teng J.L."/>
            <person name="Lau S.K."/>
            <person name="Wernery U."/>
            <person name="Woo P.C."/>
        </authorList>
    </citation>
    <scope>NUCLEOTIDE SEQUENCE [LARGE SCALE GENOMIC DNA]</scope>
    <source>
        <strain evidence="8 9">KCTC 22643</strain>
    </source>
</reference>
<feature type="transmembrane region" description="Helical" evidence="7">
    <location>
        <begin position="191"/>
        <end position="212"/>
    </location>
</feature>
<sequence length="395" mass="43829">MKALIQKIEAWLWSETGSFLLLRRGLQLLYRIAVQYSEANFKERAQALTYTTMLSLVPLMAITFSILAGFGVHNELEPLLKSALSFLGEENATDFVNILIGFVENTRGIILGGVGLLVLLYTAINLMTTIESAFNRIWRVAKGRSFKERLLSYVVVILIGPIFAFIAFSFLSSSIVLRVTGFVTDPVITFLLGQFFTIAVVTVVIWLAYLFITFRKVNLIPALIGALIAANAWYFIGKLFTQFVVMSGKQSQIYSGFASVVLFIMWMYLSWLIVLVGSQIAFYLQFKSLIAHDDEVKVKPSQVEIRLCLEAKDTDRNEWFVKHLSSESVDISPPAVGKVSCGENGRQVESVITLSPMEKDVGVQVTDHLEISTTSSASNGKGSDPESASDNGEQK</sequence>
<comment type="caution">
    <text evidence="8">The sequence shown here is derived from an EMBL/GenBank/DDBJ whole genome shotgun (WGS) entry which is preliminary data.</text>
</comment>
<evidence type="ECO:0000256" key="1">
    <source>
        <dbReference type="ARBA" id="ARBA00004651"/>
    </source>
</evidence>
<comment type="subcellular location">
    <subcellularLocation>
        <location evidence="1">Cell membrane</location>
        <topology evidence="1">Multi-pass membrane protein</topology>
    </subcellularLocation>
</comment>
<dbReference type="PANTHER" id="PTHR30213:SF0">
    <property type="entry name" value="UPF0761 MEMBRANE PROTEIN YIHY"/>
    <property type="match status" value="1"/>
</dbReference>
<gene>
    <name evidence="8" type="ORF">DC082_08485</name>
</gene>
<evidence type="ECO:0000256" key="5">
    <source>
        <dbReference type="ARBA" id="ARBA00023136"/>
    </source>
</evidence>
<dbReference type="GO" id="GO:0005886">
    <property type="term" value="C:plasma membrane"/>
    <property type="evidence" value="ECO:0007669"/>
    <property type="project" value="UniProtKB-SubCell"/>
</dbReference>
<evidence type="ECO:0000256" key="7">
    <source>
        <dbReference type="SAM" id="Phobius"/>
    </source>
</evidence>
<protein>
    <recommendedName>
        <fullName evidence="10">YihY/virulence factor BrkB family protein</fullName>
    </recommendedName>
</protein>
<feature type="transmembrane region" description="Helical" evidence="7">
    <location>
        <begin position="219"/>
        <end position="236"/>
    </location>
</feature>
<keyword evidence="5 7" id="KW-0472">Membrane</keyword>
<feature type="transmembrane region" description="Helical" evidence="7">
    <location>
        <begin position="150"/>
        <end position="171"/>
    </location>
</feature>
<keyword evidence="9" id="KW-1185">Reference proteome</keyword>
<feature type="compositionally biased region" description="Polar residues" evidence="6">
    <location>
        <begin position="371"/>
        <end position="395"/>
    </location>
</feature>
<evidence type="ECO:0000313" key="8">
    <source>
        <dbReference type="EMBL" id="PWD82651.1"/>
    </source>
</evidence>
<accession>A0A2U2AJ00</accession>
<dbReference type="Proteomes" id="UP000244948">
    <property type="component" value="Unassembled WGS sequence"/>
</dbReference>
<feature type="transmembrane region" description="Helical" evidence="7">
    <location>
        <begin position="47"/>
        <end position="72"/>
    </location>
</feature>
<dbReference type="RefSeq" id="WP_109236600.1">
    <property type="nucleotide sequence ID" value="NZ_BMXZ01000003.1"/>
</dbReference>
<evidence type="ECO:0000313" key="9">
    <source>
        <dbReference type="Proteomes" id="UP000244948"/>
    </source>
</evidence>